<evidence type="ECO:0000313" key="3">
    <source>
        <dbReference type="EMBL" id="ATL65980.1"/>
    </source>
</evidence>
<sequence>MATISLAAAAVSTGLYAAATQTAQQPETGSRYIAGASAAQQAGLPLVHSSGWGSGSGGFNNMAQTTQDRGVGPQHQKAQQR</sequence>
<protein>
    <submittedName>
        <fullName evidence="3">Uncharacterized protein</fullName>
    </submittedName>
</protein>
<accession>A0A291RFA3</accession>
<proteinExistence type="predicted"/>
<evidence type="ECO:0000256" key="2">
    <source>
        <dbReference type="SAM" id="SignalP"/>
    </source>
</evidence>
<feature type="compositionally biased region" description="Polar residues" evidence="1">
    <location>
        <begin position="59"/>
        <end position="68"/>
    </location>
</feature>
<dbReference type="EMBL" id="CP023778">
    <property type="protein sequence ID" value="ATL65980.1"/>
    <property type="molecule type" value="Genomic_DNA"/>
</dbReference>
<organism evidence="3 4">
    <name type="scientific">Nocardia terpenica</name>
    <dbReference type="NCBI Taxonomy" id="455432"/>
    <lineage>
        <taxon>Bacteria</taxon>
        <taxon>Bacillati</taxon>
        <taxon>Actinomycetota</taxon>
        <taxon>Actinomycetes</taxon>
        <taxon>Mycobacteriales</taxon>
        <taxon>Nocardiaceae</taxon>
        <taxon>Nocardia</taxon>
    </lineage>
</organism>
<keyword evidence="2" id="KW-0732">Signal</keyword>
<name>A0A291RFA3_9NOCA</name>
<feature type="chain" id="PRO_5013194600" evidence="2">
    <location>
        <begin position="18"/>
        <end position="81"/>
    </location>
</feature>
<gene>
    <name evidence="3" type="ORF">CRH09_06915</name>
</gene>
<evidence type="ECO:0000256" key="1">
    <source>
        <dbReference type="SAM" id="MobiDB-lite"/>
    </source>
</evidence>
<dbReference type="AlphaFoldDB" id="A0A291RFA3"/>
<reference evidence="3 4" key="1">
    <citation type="submission" date="2017-10" db="EMBL/GenBank/DDBJ databases">
        <title>Comparative genomics between pathogenic Norcardia.</title>
        <authorList>
            <person name="Zeng L."/>
        </authorList>
    </citation>
    <scope>NUCLEOTIDE SEQUENCE [LARGE SCALE GENOMIC DNA]</scope>
    <source>
        <strain evidence="3 4">NC_YFY_NT001</strain>
    </source>
</reference>
<evidence type="ECO:0000313" key="4">
    <source>
        <dbReference type="Proteomes" id="UP000221961"/>
    </source>
</evidence>
<dbReference type="KEGG" id="ntp:CRH09_06915"/>
<dbReference type="Proteomes" id="UP000221961">
    <property type="component" value="Chromosome"/>
</dbReference>
<feature type="signal peptide" evidence="2">
    <location>
        <begin position="1"/>
        <end position="17"/>
    </location>
</feature>
<feature type="region of interest" description="Disordered" evidence="1">
    <location>
        <begin position="46"/>
        <end position="81"/>
    </location>
</feature>